<dbReference type="PROSITE" id="PS50102">
    <property type="entry name" value="RRM"/>
    <property type="match status" value="1"/>
</dbReference>
<evidence type="ECO:0000313" key="6">
    <source>
        <dbReference type="Proteomes" id="UP001369086"/>
    </source>
</evidence>
<dbReference type="InterPro" id="IPR045164">
    <property type="entry name" value="RBM41/RNPC3"/>
</dbReference>
<comment type="caution">
    <text evidence="5">The sequence shown here is derived from an EMBL/GenBank/DDBJ whole genome shotgun (WGS) entry which is preliminary data.</text>
</comment>
<dbReference type="Proteomes" id="UP001369086">
    <property type="component" value="Unassembled WGS sequence"/>
</dbReference>
<reference evidence="5 6" key="1">
    <citation type="submission" date="2021-05" db="EMBL/GenBank/DDBJ databases">
        <authorList>
            <person name="Zahm M."/>
            <person name="Klopp C."/>
            <person name="Cabau C."/>
            <person name="Kuhl H."/>
            <person name="Suciu R."/>
            <person name="Ciorpac M."/>
            <person name="Holostenco D."/>
            <person name="Gessner J."/>
            <person name="Wuertz S."/>
            <person name="Hohne C."/>
            <person name="Stock M."/>
            <person name="Gislard M."/>
            <person name="Lluch J."/>
            <person name="Milhes M."/>
            <person name="Lampietro C."/>
            <person name="Lopez Roques C."/>
            <person name="Donnadieu C."/>
            <person name="Du K."/>
            <person name="Schartl M."/>
            <person name="Guiguen Y."/>
        </authorList>
    </citation>
    <scope>NUCLEOTIDE SEQUENCE [LARGE SCALE GENOMIC DNA]</scope>
    <source>
        <strain evidence="5">Hh-F2</strain>
        <tissue evidence="5">Blood</tissue>
    </source>
</reference>
<dbReference type="InterPro" id="IPR012677">
    <property type="entry name" value="Nucleotide-bd_a/b_plait_sf"/>
</dbReference>
<proteinExistence type="predicted"/>
<sequence>MALLKIISSRPCQDEPLPEEQETEGERQLHNLLRQQLDTTVNIDQCVAKKRCFAPAALYKPFGGQASGVRSLTQFRSLQDGEEEQASLRELGLSEVKIGLWQSRDSQGKVEKSRGLGVDPGAKRDRLRVIEEKITQHQEILSLPQRFAGSRGLSRREMEIEKAMFQGGDRHGFLRALYHQDEKIKAAQDQKLDTIYKDLLSGAENKPSSDIEKEGEHPTSDNSQSSTPLEVLPLSVLSESDPSNPSQSETRGKGLDSSRSLSVSQPIGKLSSSMTESLVKMTGAVESISEEEIRGNRQTVEEIRQIPRFQNYQQGEPSKVLCFKNLSLCAKLAHLVSLFYRFQTPDDPPHLYRLLTGRLKGQAFITFPDCETATRTLDLVNGYCLMGKPIVIEFGRGRTEQQ</sequence>
<evidence type="ECO:0000256" key="1">
    <source>
        <dbReference type="ARBA" id="ARBA00022884"/>
    </source>
</evidence>
<organism evidence="5 6">
    <name type="scientific">Huso huso</name>
    <name type="common">Beluga</name>
    <name type="synonym">Acipenser huso</name>
    <dbReference type="NCBI Taxonomy" id="61971"/>
    <lineage>
        <taxon>Eukaryota</taxon>
        <taxon>Metazoa</taxon>
        <taxon>Chordata</taxon>
        <taxon>Craniata</taxon>
        <taxon>Vertebrata</taxon>
        <taxon>Euteleostomi</taxon>
        <taxon>Actinopterygii</taxon>
        <taxon>Chondrostei</taxon>
        <taxon>Acipenseriformes</taxon>
        <taxon>Acipenseridae</taxon>
        <taxon>Huso</taxon>
    </lineage>
</organism>
<dbReference type="InterPro" id="IPR035979">
    <property type="entry name" value="RBD_domain_sf"/>
</dbReference>
<dbReference type="SUPFAM" id="SSF54928">
    <property type="entry name" value="RNA-binding domain, RBD"/>
    <property type="match status" value="1"/>
</dbReference>
<evidence type="ECO:0000256" key="2">
    <source>
        <dbReference type="PROSITE-ProRule" id="PRU00176"/>
    </source>
</evidence>
<dbReference type="InterPro" id="IPR000504">
    <property type="entry name" value="RRM_dom"/>
</dbReference>
<dbReference type="PANTHER" id="PTHR16105">
    <property type="entry name" value="RNA-BINDING REGION-CONTAINING PROTEIN 3"/>
    <property type="match status" value="1"/>
</dbReference>
<dbReference type="SMART" id="SM00360">
    <property type="entry name" value="RRM"/>
    <property type="match status" value="1"/>
</dbReference>
<evidence type="ECO:0000256" key="3">
    <source>
        <dbReference type="SAM" id="MobiDB-lite"/>
    </source>
</evidence>
<dbReference type="PANTHER" id="PTHR16105:SF2">
    <property type="entry name" value="RNA-BINDING PROTEIN 41"/>
    <property type="match status" value="1"/>
</dbReference>
<feature type="compositionally biased region" description="Basic and acidic residues" evidence="3">
    <location>
        <begin position="207"/>
        <end position="219"/>
    </location>
</feature>
<accession>A0ABR0Z6D6</accession>
<keyword evidence="1 2" id="KW-0694">RNA-binding</keyword>
<feature type="compositionally biased region" description="Low complexity" evidence="3">
    <location>
        <begin position="225"/>
        <end position="243"/>
    </location>
</feature>
<dbReference type="Gene3D" id="3.30.70.330">
    <property type="match status" value="1"/>
</dbReference>
<name>A0ABR0Z6D6_HUSHU</name>
<feature type="domain" description="RRM" evidence="4">
    <location>
        <begin position="319"/>
        <end position="397"/>
    </location>
</feature>
<protein>
    <submittedName>
        <fullName evidence="5">RNA-binding protein 41-like isoform X1</fullName>
    </submittedName>
</protein>
<feature type="compositionally biased region" description="Polar residues" evidence="3">
    <location>
        <begin position="257"/>
        <end position="267"/>
    </location>
</feature>
<keyword evidence="6" id="KW-1185">Reference proteome</keyword>
<evidence type="ECO:0000313" key="5">
    <source>
        <dbReference type="EMBL" id="KAK6480396.1"/>
    </source>
</evidence>
<evidence type="ECO:0000259" key="4">
    <source>
        <dbReference type="PROSITE" id="PS50102"/>
    </source>
</evidence>
<feature type="region of interest" description="Disordered" evidence="3">
    <location>
        <begin position="202"/>
        <end position="267"/>
    </location>
</feature>
<gene>
    <name evidence="5" type="ORF">HHUSO_G18100</name>
</gene>
<dbReference type="EMBL" id="JAHFZB010000016">
    <property type="protein sequence ID" value="KAK6480396.1"/>
    <property type="molecule type" value="Genomic_DNA"/>
</dbReference>